<accession>A0A9E7CXJ4</accession>
<reference evidence="3" key="1">
    <citation type="journal article" date="2022" name="G3 (Bethesda)">
        <title>Unveiling the complete genome sequence of Alicyclobacillus acidoterrestris DSM 3922T, a taint-producing strain.</title>
        <authorList>
            <person name="Leonardo I.C."/>
            <person name="Barreto Crespo M.T."/>
            <person name="Gaspar F.B."/>
        </authorList>
    </citation>
    <scope>NUCLEOTIDE SEQUENCE [LARGE SCALE GENOMIC DNA]</scope>
    <source>
        <strain evidence="3">DSM 3922</strain>
    </source>
</reference>
<dbReference type="GO" id="GO:0016747">
    <property type="term" value="F:acyltransferase activity, transferring groups other than amino-acyl groups"/>
    <property type="evidence" value="ECO:0007669"/>
    <property type="project" value="InterPro"/>
</dbReference>
<dbReference type="PANTHER" id="PTHR43415:SF3">
    <property type="entry name" value="GNAT-FAMILY ACETYLTRANSFERASE"/>
    <property type="match status" value="1"/>
</dbReference>
<dbReference type="EMBL" id="CP080467">
    <property type="protein sequence ID" value="UNO50963.1"/>
    <property type="molecule type" value="Genomic_DNA"/>
</dbReference>
<sequence>MRIRQITEDDSDNYLALCKQLDQETKFMMLEPDERTIDDDQQKNRIQSLLASGNSMIFVAEHEKELVGHLGAFGGEFRRNRHKVHIVVGILQKFTGKGIGTALFTEADRWARQVGIHRLELTVMTHNENGLALYKKMDFIVEGTAKDSLLVDGTYVDEY</sequence>
<name>A0A9E7CXJ4_ALIAG</name>
<evidence type="ECO:0000259" key="1">
    <source>
        <dbReference type="PROSITE" id="PS51186"/>
    </source>
</evidence>
<feature type="domain" description="N-acetyltransferase" evidence="1">
    <location>
        <begin position="1"/>
        <end position="159"/>
    </location>
</feature>
<dbReference type="Pfam" id="PF00583">
    <property type="entry name" value="Acetyltransf_1"/>
    <property type="match status" value="1"/>
</dbReference>
<dbReference type="PANTHER" id="PTHR43415">
    <property type="entry name" value="SPERMIDINE N(1)-ACETYLTRANSFERASE"/>
    <property type="match status" value="1"/>
</dbReference>
<dbReference type="OrthoDB" id="9773249at2"/>
<dbReference type="Proteomes" id="UP000829401">
    <property type="component" value="Chromosome"/>
</dbReference>
<dbReference type="SUPFAM" id="SSF55729">
    <property type="entry name" value="Acyl-CoA N-acyltransferases (Nat)"/>
    <property type="match status" value="1"/>
</dbReference>
<dbReference type="CDD" id="cd04301">
    <property type="entry name" value="NAT_SF"/>
    <property type="match status" value="1"/>
</dbReference>
<gene>
    <name evidence="2" type="ORF">K1I37_19680</name>
</gene>
<proteinExistence type="predicted"/>
<dbReference type="InterPro" id="IPR016181">
    <property type="entry name" value="Acyl_CoA_acyltransferase"/>
</dbReference>
<dbReference type="KEGG" id="aaco:K1I37_19680"/>
<evidence type="ECO:0000313" key="3">
    <source>
        <dbReference type="Proteomes" id="UP000829401"/>
    </source>
</evidence>
<organism evidence="2 3">
    <name type="scientific">Alicyclobacillus acidoterrestris (strain ATCC 49025 / DSM 3922 / CIP 106132 / NCIMB 13137 / GD3B)</name>
    <dbReference type="NCBI Taxonomy" id="1356854"/>
    <lineage>
        <taxon>Bacteria</taxon>
        <taxon>Bacillati</taxon>
        <taxon>Bacillota</taxon>
        <taxon>Bacilli</taxon>
        <taxon>Bacillales</taxon>
        <taxon>Alicyclobacillaceae</taxon>
        <taxon>Alicyclobacillus</taxon>
    </lineage>
</organism>
<evidence type="ECO:0000313" key="2">
    <source>
        <dbReference type="EMBL" id="UNO50963.1"/>
    </source>
</evidence>
<dbReference type="InterPro" id="IPR000182">
    <property type="entry name" value="GNAT_dom"/>
</dbReference>
<protein>
    <submittedName>
        <fullName evidence="2">GNAT family N-acetyltransferase</fullName>
    </submittedName>
</protein>
<dbReference type="AlphaFoldDB" id="A0A9E7CXJ4"/>
<keyword evidence="3" id="KW-1185">Reference proteome</keyword>
<dbReference type="Gene3D" id="3.40.630.30">
    <property type="match status" value="1"/>
</dbReference>
<dbReference type="PROSITE" id="PS51186">
    <property type="entry name" value="GNAT"/>
    <property type="match status" value="1"/>
</dbReference>